<keyword evidence="1 2" id="KW-0193">Cuticle</keyword>
<dbReference type="PANTHER" id="PTHR10380">
    <property type="entry name" value="CUTICLE PROTEIN"/>
    <property type="match status" value="1"/>
</dbReference>
<evidence type="ECO:0000256" key="1">
    <source>
        <dbReference type="ARBA" id="ARBA00022460"/>
    </source>
</evidence>
<keyword evidence="3" id="KW-0732">Signal</keyword>
<dbReference type="PROSITE" id="PS51257">
    <property type="entry name" value="PROKAR_LIPOPROTEIN"/>
    <property type="match status" value="1"/>
</dbReference>
<dbReference type="PROSITE" id="PS51155">
    <property type="entry name" value="CHIT_BIND_RR_2"/>
    <property type="match status" value="1"/>
</dbReference>
<keyword evidence="5" id="KW-1185">Reference proteome</keyword>
<dbReference type="PROSITE" id="PS00233">
    <property type="entry name" value="CHIT_BIND_RR_1"/>
    <property type="match status" value="1"/>
</dbReference>
<dbReference type="Proteomes" id="UP001381693">
    <property type="component" value="Unassembled WGS sequence"/>
</dbReference>
<dbReference type="PANTHER" id="PTHR10380:SF119">
    <property type="entry name" value="PROTEIN LETHAL(3)MALIGNANT BLOOD NEOPLASM 1"/>
    <property type="match status" value="1"/>
</dbReference>
<protein>
    <submittedName>
        <fullName evidence="4">Uncharacterized protein</fullName>
    </submittedName>
</protein>
<evidence type="ECO:0000256" key="2">
    <source>
        <dbReference type="PROSITE-ProRule" id="PRU00497"/>
    </source>
</evidence>
<dbReference type="AlphaFoldDB" id="A0AAN8WFV2"/>
<dbReference type="PRINTS" id="PR00947">
    <property type="entry name" value="CUTICLE"/>
</dbReference>
<feature type="chain" id="PRO_5042968601" evidence="3">
    <location>
        <begin position="16"/>
        <end position="114"/>
    </location>
</feature>
<dbReference type="EMBL" id="JAXCGZ010022824">
    <property type="protein sequence ID" value="KAK7022961.1"/>
    <property type="molecule type" value="Genomic_DNA"/>
</dbReference>
<comment type="caution">
    <text evidence="4">The sequence shown here is derived from an EMBL/GenBank/DDBJ whole genome shotgun (WGS) entry which is preliminary data.</text>
</comment>
<sequence>MKVAIMMCLLGLAACAPRADKPLSQTSSEEISIEPYNFSFDVQDDENTVYSNRAEVQNEQGVVQGEYSWVAANGIRYITTYTADAVNGFVAETREEQTGIEVKLPEPYASKERS</sequence>
<dbReference type="GO" id="GO:0008010">
    <property type="term" value="F:structural constituent of chitin-based larval cuticle"/>
    <property type="evidence" value="ECO:0007669"/>
    <property type="project" value="TreeGrafter"/>
</dbReference>
<accession>A0AAN8WFV2</accession>
<gene>
    <name evidence="4" type="ORF">SK128_014431</name>
</gene>
<dbReference type="InterPro" id="IPR000618">
    <property type="entry name" value="Insect_cuticle"/>
</dbReference>
<organism evidence="4 5">
    <name type="scientific">Halocaridina rubra</name>
    <name type="common">Hawaiian red shrimp</name>
    <dbReference type="NCBI Taxonomy" id="373956"/>
    <lineage>
        <taxon>Eukaryota</taxon>
        <taxon>Metazoa</taxon>
        <taxon>Ecdysozoa</taxon>
        <taxon>Arthropoda</taxon>
        <taxon>Crustacea</taxon>
        <taxon>Multicrustacea</taxon>
        <taxon>Malacostraca</taxon>
        <taxon>Eumalacostraca</taxon>
        <taxon>Eucarida</taxon>
        <taxon>Decapoda</taxon>
        <taxon>Pleocyemata</taxon>
        <taxon>Caridea</taxon>
        <taxon>Atyoidea</taxon>
        <taxon>Atyidae</taxon>
        <taxon>Halocaridina</taxon>
    </lineage>
</organism>
<proteinExistence type="predicted"/>
<evidence type="ECO:0000313" key="5">
    <source>
        <dbReference type="Proteomes" id="UP001381693"/>
    </source>
</evidence>
<feature type="signal peptide" evidence="3">
    <location>
        <begin position="1"/>
        <end position="15"/>
    </location>
</feature>
<reference evidence="4 5" key="1">
    <citation type="submission" date="2023-11" db="EMBL/GenBank/DDBJ databases">
        <title>Halocaridina rubra genome assembly.</title>
        <authorList>
            <person name="Smith C."/>
        </authorList>
    </citation>
    <scope>NUCLEOTIDE SEQUENCE [LARGE SCALE GENOMIC DNA]</scope>
    <source>
        <strain evidence="4">EP-1</strain>
        <tissue evidence="4">Whole</tissue>
    </source>
</reference>
<evidence type="ECO:0000256" key="3">
    <source>
        <dbReference type="SAM" id="SignalP"/>
    </source>
</evidence>
<dbReference type="GO" id="GO:0062129">
    <property type="term" value="C:chitin-based extracellular matrix"/>
    <property type="evidence" value="ECO:0007669"/>
    <property type="project" value="TreeGrafter"/>
</dbReference>
<name>A0AAN8WFV2_HALRR</name>
<dbReference type="Pfam" id="PF00379">
    <property type="entry name" value="Chitin_bind_4"/>
    <property type="match status" value="1"/>
</dbReference>
<evidence type="ECO:0000313" key="4">
    <source>
        <dbReference type="EMBL" id="KAK7022961.1"/>
    </source>
</evidence>
<dbReference type="InterPro" id="IPR050468">
    <property type="entry name" value="Cuticle_Struct_Prot"/>
</dbReference>
<dbReference type="InterPro" id="IPR031311">
    <property type="entry name" value="CHIT_BIND_RR_consensus"/>
</dbReference>